<keyword evidence="2" id="KW-0645">Protease</keyword>
<dbReference type="EMBL" id="CP104214">
    <property type="protein sequence ID" value="UWX71847.1"/>
    <property type="molecule type" value="Genomic_DNA"/>
</dbReference>
<protein>
    <submittedName>
        <fullName evidence="2">Methionyl aminopeptidase</fullName>
    </submittedName>
</protein>
<keyword evidence="2" id="KW-0378">Hydrolase</keyword>
<dbReference type="Pfam" id="PF00557">
    <property type="entry name" value="Peptidase_M24"/>
    <property type="match status" value="1"/>
</dbReference>
<dbReference type="InterPro" id="IPR036005">
    <property type="entry name" value="Creatinase/aminopeptidase-like"/>
</dbReference>
<dbReference type="PANTHER" id="PTHR43330">
    <property type="entry name" value="METHIONINE AMINOPEPTIDASE"/>
    <property type="match status" value="1"/>
</dbReference>
<dbReference type="PANTHER" id="PTHR43330:SF27">
    <property type="entry name" value="METHIONINE AMINOPEPTIDASE"/>
    <property type="match status" value="1"/>
</dbReference>
<name>A0AB38TV04_BURGA</name>
<evidence type="ECO:0000259" key="1">
    <source>
        <dbReference type="Pfam" id="PF00557"/>
    </source>
</evidence>
<dbReference type="GO" id="GO:0070006">
    <property type="term" value="F:metalloaminopeptidase activity"/>
    <property type="evidence" value="ECO:0007669"/>
    <property type="project" value="TreeGrafter"/>
</dbReference>
<dbReference type="SUPFAM" id="SSF55920">
    <property type="entry name" value="Creatinase/aminopeptidase"/>
    <property type="match status" value="1"/>
</dbReference>
<evidence type="ECO:0000313" key="3">
    <source>
        <dbReference type="Proteomes" id="UP001059745"/>
    </source>
</evidence>
<dbReference type="GO" id="GO:0005829">
    <property type="term" value="C:cytosol"/>
    <property type="evidence" value="ECO:0007669"/>
    <property type="project" value="TreeGrafter"/>
</dbReference>
<dbReference type="Gene3D" id="3.90.230.10">
    <property type="entry name" value="Creatinase/methionine aminopeptidase superfamily"/>
    <property type="match status" value="1"/>
</dbReference>
<sequence>MDEAALEIQYFLHVEAMNLLLDTRLRSAWIATCVQPEKQDKNMSHDIDYNKISIKTPEEIAMLRAAGRIAAQVLQDLTPHIQPGVSSRQINDLAYDLIVNKYHAEIDREDLAGYDSSQYACISIAHNENAFSGEPSDLPLKKGDLFGVDVSIKKEGWCGDTQRMWIVGEETSAEARLLMAVGYQAMCLGISLVRPGAKVQDIARRVQAYVESFGFSMLRVPSGTGHSIGQVHADGWLIPYYDSSINEGRVLEKGMVITVEPFICAGSGAGIRLNNVTLSAQTADKSLAVYWEHVVAVTESGCEVLDLRDGEDITFYDARLRA</sequence>
<dbReference type="PRINTS" id="PR00599">
    <property type="entry name" value="MAPEPTIDASE"/>
</dbReference>
<dbReference type="Proteomes" id="UP001059745">
    <property type="component" value="Chromosome 1"/>
</dbReference>
<feature type="domain" description="Peptidase M24" evidence="1">
    <location>
        <begin position="62"/>
        <end position="299"/>
    </location>
</feature>
<reference evidence="2" key="1">
    <citation type="submission" date="2022-09" db="EMBL/GenBank/DDBJ databases">
        <title>Genomic of Burkholderia gladioli.</title>
        <authorList>
            <person name="Wu H."/>
        </authorList>
    </citation>
    <scope>NUCLEOTIDE SEQUENCE</scope>
    <source>
        <strain evidence="2">ZN-S4</strain>
    </source>
</reference>
<dbReference type="RefSeq" id="WP_164466870.1">
    <property type="nucleotide sequence ID" value="NZ_CADEVX010000020.1"/>
</dbReference>
<gene>
    <name evidence="2" type="ORF">NYZ96_08950</name>
</gene>
<dbReference type="AlphaFoldDB" id="A0AB38TV04"/>
<organism evidence="2 3">
    <name type="scientific">Burkholderia gladioli</name>
    <name type="common">Pseudomonas marginata</name>
    <name type="synonym">Phytomonas marginata</name>
    <dbReference type="NCBI Taxonomy" id="28095"/>
    <lineage>
        <taxon>Bacteria</taxon>
        <taxon>Pseudomonadati</taxon>
        <taxon>Pseudomonadota</taxon>
        <taxon>Betaproteobacteria</taxon>
        <taxon>Burkholderiales</taxon>
        <taxon>Burkholderiaceae</taxon>
        <taxon>Burkholderia</taxon>
    </lineage>
</organism>
<proteinExistence type="predicted"/>
<accession>A0AB38TV04</accession>
<dbReference type="InterPro" id="IPR001714">
    <property type="entry name" value="Pept_M24_MAP"/>
</dbReference>
<evidence type="ECO:0000313" key="2">
    <source>
        <dbReference type="EMBL" id="UWX71847.1"/>
    </source>
</evidence>
<dbReference type="InterPro" id="IPR000994">
    <property type="entry name" value="Pept_M24"/>
</dbReference>
<keyword evidence="2" id="KW-0031">Aminopeptidase</keyword>